<dbReference type="InterPro" id="IPR001441">
    <property type="entry name" value="UPP_synth-like"/>
</dbReference>
<dbReference type="CDD" id="cd00475">
    <property type="entry name" value="Cis_IPPS"/>
    <property type="match status" value="1"/>
</dbReference>
<feature type="binding site" evidence="2">
    <location>
        <position position="193"/>
    </location>
    <ligand>
        <name>substrate</name>
    </ligand>
</feature>
<evidence type="ECO:0000256" key="3">
    <source>
        <dbReference type="SAM" id="MobiDB-lite"/>
    </source>
</evidence>
<dbReference type="AlphaFoldDB" id="A0A2A2I165"/>
<dbReference type="FunFam" id="3.40.1180.10:FF:000001">
    <property type="entry name" value="(2E,6E)-farnesyl-diphosphate-specific ditrans,polycis-undecaprenyl-diphosphate synthase"/>
    <property type="match status" value="1"/>
</dbReference>
<dbReference type="InterPro" id="IPR018520">
    <property type="entry name" value="UPP_synth-like_CS"/>
</dbReference>
<feature type="active site" evidence="2">
    <location>
        <position position="25"/>
    </location>
</feature>
<dbReference type="GO" id="GO:0009252">
    <property type="term" value="P:peptidoglycan biosynthetic process"/>
    <property type="evidence" value="ECO:0007669"/>
    <property type="project" value="UniProtKB-UniRule"/>
</dbReference>
<gene>
    <name evidence="2 4" type="primary">uppS</name>
    <name evidence="4" type="ORF">CF392_14095</name>
</gene>
<comment type="cofactor">
    <cofactor evidence="2">
        <name>Mg(2+)</name>
        <dbReference type="ChEBI" id="CHEBI:18420"/>
    </cofactor>
    <text evidence="2">Binds 2 magnesium ions per subunit.</text>
</comment>
<keyword evidence="5" id="KW-1185">Reference proteome</keyword>
<dbReference type="GO" id="GO:0000287">
    <property type="term" value="F:magnesium ion binding"/>
    <property type="evidence" value="ECO:0007669"/>
    <property type="project" value="UniProtKB-UniRule"/>
</dbReference>
<keyword evidence="2" id="KW-0961">Cell wall biogenesis/degradation</keyword>
<keyword evidence="2" id="KW-0479">Metal-binding</keyword>
<dbReference type="Proteomes" id="UP000218332">
    <property type="component" value="Unassembled WGS sequence"/>
</dbReference>
<feature type="region of interest" description="Disordered" evidence="3">
    <location>
        <begin position="242"/>
        <end position="263"/>
    </location>
</feature>
<dbReference type="Gene3D" id="3.40.1180.10">
    <property type="entry name" value="Decaprenyl diphosphate synthase-like"/>
    <property type="match status" value="1"/>
</dbReference>
<dbReference type="InterPro" id="IPR036424">
    <property type="entry name" value="UPP_synth-like_sf"/>
</dbReference>
<comment type="similarity">
    <text evidence="2">Belongs to the UPP synthase family.</text>
</comment>
<dbReference type="PANTHER" id="PTHR10291">
    <property type="entry name" value="DEHYDRODOLICHYL DIPHOSPHATE SYNTHASE FAMILY MEMBER"/>
    <property type="match status" value="1"/>
</dbReference>
<protein>
    <recommendedName>
        <fullName evidence="2">Ditrans,polycis-undecaprenyl-diphosphate synthase ((2E,6E)-farnesyl-diphosphate specific)</fullName>
        <ecNumber evidence="2">2.5.1.31</ecNumber>
    </recommendedName>
    <alternativeName>
        <fullName evidence="2">Ditrans,polycis-undecaprenylcistransferase</fullName>
    </alternativeName>
    <alternativeName>
        <fullName evidence="2">Undecaprenyl diphosphate synthase</fullName>
        <shortName evidence="2">UDS</shortName>
    </alternativeName>
    <alternativeName>
        <fullName evidence="2">Undecaprenyl pyrophosphate synthase</fullName>
        <shortName evidence="2">UPP synthase</shortName>
    </alternativeName>
</protein>
<feature type="binding site" evidence="2">
    <location>
        <begin position="70"/>
        <end position="72"/>
    </location>
    <ligand>
        <name>substrate</name>
    </ligand>
</feature>
<dbReference type="PROSITE" id="PS01066">
    <property type="entry name" value="UPP_SYNTHASE"/>
    <property type="match status" value="1"/>
</dbReference>
<feature type="binding site" evidence="2">
    <location>
        <position position="76"/>
    </location>
    <ligand>
        <name>substrate</name>
    </ligand>
</feature>
<keyword evidence="1 2" id="KW-0808">Transferase</keyword>
<dbReference type="Pfam" id="PF01255">
    <property type="entry name" value="Prenyltransf"/>
    <property type="match status" value="1"/>
</dbReference>
<dbReference type="GO" id="GO:0008360">
    <property type="term" value="P:regulation of cell shape"/>
    <property type="evidence" value="ECO:0007669"/>
    <property type="project" value="UniProtKB-KW"/>
</dbReference>
<feature type="active site" description="Proton acceptor" evidence="2">
    <location>
        <position position="73"/>
    </location>
</feature>
<name>A0A2A2I165_9GAMM</name>
<keyword evidence="2" id="KW-0460">Magnesium</keyword>
<dbReference type="GO" id="GO:0071555">
    <property type="term" value="P:cell wall organization"/>
    <property type="evidence" value="ECO:0007669"/>
    <property type="project" value="UniProtKB-KW"/>
</dbReference>
<comment type="function">
    <text evidence="2">Catalyzes the sequential condensation of isopentenyl diphosphate (IPP) with (2E,6E)-farnesyl diphosphate (E,E-FPP) to yield (2Z,6Z,10Z,14Z,18Z,22Z,26Z,30Z,34E,38E)-undecaprenyl diphosphate (di-trans,octa-cis-UPP). UPP is the precursor of glycosyl carrier lipid in the biosynthesis of bacterial cell wall polysaccharide components such as peptidoglycan and lipopolysaccharide.</text>
</comment>
<keyword evidence="2" id="KW-0133">Cell shape</keyword>
<proteinExistence type="inferred from homology"/>
<feature type="binding site" evidence="2">
    <location>
        <position position="25"/>
    </location>
    <ligand>
        <name>Mg(2+)</name>
        <dbReference type="ChEBI" id="CHEBI:18420"/>
    </ligand>
</feature>
<evidence type="ECO:0000313" key="4">
    <source>
        <dbReference type="EMBL" id="PAV24840.1"/>
    </source>
</evidence>
<dbReference type="GO" id="GO:0005829">
    <property type="term" value="C:cytosol"/>
    <property type="evidence" value="ECO:0007669"/>
    <property type="project" value="TreeGrafter"/>
</dbReference>
<feature type="binding site" evidence="2">
    <location>
        <position position="74"/>
    </location>
    <ligand>
        <name>substrate</name>
    </ligand>
</feature>
<reference evidence="4 5" key="1">
    <citation type="submission" date="2017-07" db="EMBL/GenBank/DDBJ databases">
        <title>Tamlnaduibacter salinus (Mi-7) genome sequencing.</title>
        <authorList>
            <person name="Verma A."/>
            <person name="Krishnamurthi S."/>
        </authorList>
    </citation>
    <scope>NUCLEOTIDE SEQUENCE [LARGE SCALE GENOMIC DNA]</scope>
    <source>
        <strain evidence="4 5">Mi-7</strain>
    </source>
</reference>
<evidence type="ECO:0000313" key="5">
    <source>
        <dbReference type="Proteomes" id="UP000218332"/>
    </source>
</evidence>
<feature type="binding site" evidence="2">
    <location>
        <position position="30"/>
    </location>
    <ligand>
        <name>substrate</name>
    </ligand>
</feature>
<evidence type="ECO:0000256" key="1">
    <source>
        <dbReference type="ARBA" id="ARBA00022679"/>
    </source>
</evidence>
<feature type="binding site" evidence="2">
    <location>
        <begin position="26"/>
        <end position="29"/>
    </location>
    <ligand>
        <name>substrate</name>
    </ligand>
</feature>
<dbReference type="EC" id="2.5.1.31" evidence="2"/>
<keyword evidence="2" id="KW-0573">Peptidoglycan synthesis</keyword>
<feature type="binding site" evidence="2">
    <location>
        <position position="42"/>
    </location>
    <ligand>
        <name>substrate</name>
    </ligand>
</feature>
<sequence>MTDTSSADMPLTAGKRPEHVAIIMDGNNRWARERGQGGVSGHRAGVNSVRSTVETCAREGVSVLTLFAFSSENWRRPKDEISALMRLLLMALEREVRKLHRNNIRLRIIGDRTAFSERIQAHMDRAEVLTANNTGMTLVVAANYGGHWDITCATRRLAEKVQRGELAPEAITDDLVQQQLSIGDLPMPDLLIRTAGEQRISNFLLWHLAYTEFYFSPVYWPDFGPEEMRAALAAYGQRKRRFGQTDDQVDADEAPHVTGTDGP</sequence>
<accession>A0A2A2I165</accession>
<dbReference type="SUPFAM" id="SSF64005">
    <property type="entry name" value="Undecaprenyl diphosphate synthase"/>
    <property type="match status" value="1"/>
</dbReference>
<feature type="binding site" evidence="2">
    <location>
        <position position="212"/>
    </location>
    <ligand>
        <name>Mg(2+)</name>
        <dbReference type="ChEBI" id="CHEBI:18420"/>
    </ligand>
</feature>
<comment type="caution">
    <text evidence="4">The sequence shown here is derived from an EMBL/GenBank/DDBJ whole genome shotgun (WGS) entry which is preliminary data.</text>
</comment>
<dbReference type="HAMAP" id="MF_01139">
    <property type="entry name" value="ISPT"/>
    <property type="match status" value="1"/>
</dbReference>
<comment type="caution">
    <text evidence="2">Lacks conserved residue(s) required for the propagation of feature annotation.</text>
</comment>
<dbReference type="NCBIfam" id="TIGR00055">
    <property type="entry name" value="uppS"/>
    <property type="match status" value="1"/>
</dbReference>
<organism evidence="4 5">
    <name type="scientific">Tamilnaduibacter salinus</name>
    <dbReference type="NCBI Taxonomy" id="1484056"/>
    <lineage>
        <taxon>Bacteria</taxon>
        <taxon>Pseudomonadati</taxon>
        <taxon>Pseudomonadota</taxon>
        <taxon>Gammaproteobacteria</taxon>
        <taxon>Pseudomonadales</taxon>
        <taxon>Marinobacteraceae</taxon>
        <taxon>Tamilnaduibacter</taxon>
    </lineage>
</organism>
<feature type="binding site" evidence="2">
    <location>
        <begin position="199"/>
        <end position="201"/>
    </location>
    <ligand>
        <name>substrate</name>
    </ligand>
</feature>
<dbReference type="EMBL" id="NMPM01000100">
    <property type="protein sequence ID" value="PAV24840.1"/>
    <property type="molecule type" value="Genomic_DNA"/>
</dbReference>
<comment type="subunit">
    <text evidence="2">Homodimer.</text>
</comment>
<evidence type="ECO:0000256" key="2">
    <source>
        <dbReference type="HAMAP-Rule" id="MF_01139"/>
    </source>
</evidence>
<dbReference type="PANTHER" id="PTHR10291:SF0">
    <property type="entry name" value="DEHYDRODOLICHYL DIPHOSPHATE SYNTHASE 2"/>
    <property type="match status" value="1"/>
</dbReference>
<dbReference type="GO" id="GO:0016094">
    <property type="term" value="P:polyprenol biosynthetic process"/>
    <property type="evidence" value="ECO:0007669"/>
    <property type="project" value="TreeGrafter"/>
</dbReference>
<dbReference type="RefSeq" id="WP_095612084.1">
    <property type="nucleotide sequence ID" value="NZ_NMPM01000100.1"/>
</dbReference>
<comment type="catalytic activity">
    <reaction evidence="2">
        <text>8 isopentenyl diphosphate + (2E,6E)-farnesyl diphosphate = di-trans,octa-cis-undecaprenyl diphosphate + 8 diphosphate</text>
        <dbReference type="Rhea" id="RHEA:27551"/>
        <dbReference type="ChEBI" id="CHEBI:33019"/>
        <dbReference type="ChEBI" id="CHEBI:58405"/>
        <dbReference type="ChEBI" id="CHEBI:128769"/>
        <dbReference type="ChEBI" id="CHEBI:175763"/>
        <dbReference type="EC" id="2.5.1.31"/>
    </reaction>
</comment>
<dbReference type="GO" id="GO:0008834">
    <property type="term" value="F:ditrans,polycis-undecaprenyl-diphosphate synthase [(2E,6E)-farnesyl-diphosphate specific] activity"/>
    <property type="evidence" value="ECO:0007669"/>
    <property type="project" value="UniProtKB-UniRule"/>
</dbReference>